<protein>
    <submittedName>
        <fullName evidence="2">Uncharacterized protein</fullName>
    </submittedName>
</protein>
<evidence type="ECO:0000313" key="2">
    <source>
        <dbReference type="EMBL" id="MED6200729.1"/>
    </source>
</evidence>
<organism evidence="2 3">
    <name type="scientific">Stylosanthes scabra</name>
    <dbReference type="NCBI Taxonomy" id="79078"/>
    <lineage>
        <taxon>Eukaryota</taxon>
        <taxon>Viridiplantae</taxon>
        <taxon>Streptophyta</taxon>
        <taxon>Embryophyta</taxon>
        <taxon>Tracheophyta</taxon>
        <taxon>Spermatophyta</taxon>
        <taxon>Magnoliopsida</taxon>
        <taxon>eudicotyledons</taxon>
        <taxon>Gunneridae</taxon>
        <taxon>Pentapetalae</taxon>
        <taxon>rosids</taxon>
        <taxon>fabids</taxon>
        <taxon>Fabales</taxon>
        <taxon>Fabaceae</taxon>
        <taxon>Papilionoideae</taxon>
        <taxon>50 kb inversion clade</taxon>
        <taxon>dalbergioids sensu lato</taxon>
        <taxon>Dalbergieae</taxon>
        <taxon>Pterocarpus clade</taxon>
        <taxon>Stylosanthes</taxon>
    </lineage>
</organism>
<comment type="caution">
    <text evidence="2">The sequence shown here is derived from an EMBL/GenBank/DDBJ whole genome shotgun (WGS) entry which is preliminary data.</text>
</comment>
<sequence>MGKIKKNLRVGIRFSSTELISVFVHSSTTHVELQNTILQKIGVAGSKRVAKLFYRAPVSVVSEHVKYGSFVVQSDTDLEVIFHCWRDFTEVRITKLYAKLEDVVASSGGFNPNPTSNQIGCDLGDNRTFGELVAAVANSPRNVPRGAHISEPKAIEEALGDDENDEEPEFIAGDSDNDHHSIPTGRGVLSSSGSREYPAHFSTLDLEAVAPSQEENDASVGFGGGGSVDVLMPNKF</sequence>
<dbReference type="EMBL" id="JASCZI010213034">
    <property type="protein sequence ID" value="MED6200729.1"/>
    <property type="molecule type" value="Genomic_DNA"/>
</dbReference>
<evidence type="ECO:0000256" key="1">
    <source>
        <dbReference type="SAM" id="MobiDB-lite"/>
    </source>
</evidence>
<gene>
    <name evidence="2" type="ORF">PIB30_088147</name>
</gene>
<keyword evidence="3" id="KW-1185">Reference proteome</keyword>
<accession>A0ABU6XU82</accession>
<dbReference type="Proteomes" id="UP001341840">
    <property type="component" value="Unassembled WGS sequence"/>
</dbReference>
<proteinExistence type="predicted"/>
<name>A0ABU6XU82_9FABA</name>
<reference evidence="2 3" key="1">
    <citation type="journal article" date="2023" name="Plants (Basel)">
        <title>Bridging the Gap: Combining Genomics and Transcriptomics Approaches to Understand Stylosanthes scabra, an Orphan Legume from the Brazilian Caatinga.</title>
        <authorList>
            <person name="Ferreira-Neto J.R.C."/>
            <person name="da Silva M.D."/>
            <person name="Binneck E."/>
            <person name="de Melo N.F."/>
            <person name="da Silva R.H."/>
            <person name="de Melo A.L.T.M."/>
            <person name="Pandolfi V."/>
            <person name="Bustamante F.O."/>
            <person name="Brasileiro-Vidal A.C."/>
            <person name="Benko-Iseppon A.M."/>
        </authorList>
    </citation>
    <scope>NUCLEOTIDE SEQUENCE [LARGE SCALE GENOMIC DNA]</scope>
    <source>
        <tissue evidence="2">Leaves</tissue>
    </source>
</reference>
<feature type="region of interest" description="Disordered" evidence="1">
    <location>
        <begin position="172"/>
        <end position="196"/>
    </location>
</feature>
<evidence type="ECO:0000313" key="3">
    <source>
        <dbReference type="Proteomes" id="UP001341840"/>
    </source>
</evidence>